<accession>A0ABR7HIS6</accession>
<comment type="caution">
    <text evidence="2">The sequence shown here is derived from an EMBL/GenBank/DDBJ whole genome shotgun (WGS) entry which is preliminary data.</text>
</comment>
<dbReference type="PROSITE" id="PS51257">
    <property type="entry name" value="PROKAR_LIPOPROTEIN"/>
    <property type="match status" value="1"/>
</dbReference>
<keyword evidence="1" id="KW-0732">Signal</keyword>
<sequence>MKKILALLMIFAVSLSLFACGKADGDGKENTTGNTAAVDKTEDTSAEVTTAAEMKKGDKGNGPADINAEFITLKLPSGYNYEVDSFSKDSNDPLYGDVTLYIYKDGSYSSIATLTATARNMVRSQEEAVENTIKLCNLQTYKNGESEIGKDAQYGENTYSTVHVTTEYYEKDFFVTYANRGASDTKGLLVKLEINNKNIKADDPFIKELLDSLKIVMA</sequence>
<dbReference type="EMBL" id="JACOPS010000001">
    <property type="protein sequence ID" value="MBC5727387.1"/>
    <property type="molecule type" value="Genomic_DNA"/>
</dbReference>
<evidence type="ECO:0000256" key="1">
    <source>
        <dbReference type="SAM" id="SignalP"/>
    </source>
</evidence>
<evidence type="ECO:0000313" key="3">
    <source>
        <dbReference type="Proteomes" id="UP000636755"/>
    </source>
</evidence>
<keyword evidence="3" id="KW-1185">Reference proteome</keyword>
<dbReference type="Proteomes" id="UP000636755">
    <property type="component" value="Unassembled WGS sequence"/>
</dbReference>
<organism evidence="2 3">
    <name type="scientific">Ruminococcus intestinalis</name>
    <dbReference type="NCBI Taxonomy" id="2763066"/>
    <lineage>
        <taxon>Bacteria</taxon>
        <taxon>Bacillati</taxon>
        <taxon>Bacillota</taxon>
        <taxon>Clostridia</taxon>
        <taxon>Eubacteriales</taxon>
        <taxon>Oscillospiraceae</taxon>
        <taxon>Ruminococcus</taxon>
    </lineage>
</organism>
<gene>
    <name evidence="2" type="ORF">H8R91_02340</name>
</gene>
<protein>
    <recommendedName>
        <fullName evidence="4">Lipoprotein</fullName>
    </recommendedName>
</protein>
<feature type="signal peptide" evidence="1">
    <location>
        <begin position="1"/>
        <end position="19"/>
    </location>
</feature>
<name>A0ABR7HIS6_9FIRM</name>
<evidence type="ECO:0008006" key="4">
    <source>
        <dbReference type="Google" id="ProtNLM"/>
    </source>
</evidence>
<proteinExistence type="predicted"/>
<evidence type="ECO:0000313" key="2">
    <source>
        <dbReference type="EMBL" id="MBC5727387.1"/>
    </source>
</evidence>
<dbReference type="RefSeq" id="WP_186934711.1">
    <property type="nucleotide sequence ID" value="NZ_JACOPS010000001.1"/>
</dbReference>
<feature type="chain" id="PRO_5047369318" description="Lipoprotein" evidence="1">
    <location>
        <begin position="20"/>
        <end position="218"/>
    </location>
</feature>
<reference evidence="2 3" key="1">
    <citation type="submission" date="2020-08" db="EMBL/GenBank/DDBJ databases">
        <title>Genome public.</title>
        <authorList>
            <person name="Liu C."/>
            <person name="Sun Q."/>
        </authorList>
    </citation>
    <scope>NUCLEOTIDE SEQUENCE [LARGE SCALE GENOMIC DNA]</scope>
    <source>
        <strain evidence="2 3">NSJ-71</strain>
    </source>
</reference>